<evidence type="ECO:0000256" key="7">
    <source>
        <dbReference type="ARBA" id="ARBA00025065"/>
    </source>
</evidence>
<evidence type="ECO:0000256" key="9">
    <source>
        <dbReference type="ARBA" id="ARBA00049485"/>
    </source>
</evidence>
<comment type="function">
    <text evidence="7">Catalyzes the initial reaction in the xylose utilization pathway by reducing D-xylose into xylitol. Xylose is a major component of hemicelluloses such as xylan. Most fungi utilize D-xylose via three enzymatic reactions, xylose reductase (XR), xylitol dehydrogenase (XDH), and xylulokinase, to form xylulose 5-phosphate, which enters pentose phosphate pathway.</text>
</comment>
<evidence type="ECO:0000256" key="12">
    <source>
        <dbReference type="PIRSR" id="PIRSR000097-3"/>
    </source>
</evidence>
<dbReference type="FunFam" id="3.20.20.100:FF:000007">
    <property type="entry name" value="NAD(P)H-dependent D-xylose reductase xyl1"/>
    <property type="match status" value="1"/>
</dbReference>
<dbReference type="InterPro" id="IPR023210">
    <property type="entry name" value="NADP_OxRdtase_dom"/>
</dbReference>
<evidence type="ECO:0000259" key="13">
    <source>
        <dbReference type="Pfam" id="PF00248"/>
    </source>
</evidence>
<dbReference type="GO" id="GO:0042732">
    <property type="term" value="P:D-xylose metabolic process"/>
    <property type="evidence" value="ECO:0007669"/>
    <property type="project" value="UniProtKB-KW"/>
</dbReference>
<dbReference type="GO" id="GO:0016491">
    <property type="term" value="F:oxidoreductase activity"/>
    <property type="evidence" value="ECO:0007669"/>
    <property type="project" value="UniProtKB-KW"/>
</dbReference>
<dbReference type="PRINTS" id="PR00069">
    <property type="entry name" value="ALDKETRDTASE"/>
</dbReference>
<dbReference type="OrthoDB" id="416253at2759"/>
<keyword evidence="15" id="KW-1185">Reference proteome</keyword>
<dbReference type="Gene3D" id="3.20.20.100">
    <property type="entry name" value="NADP-dependent oxidoreductase domain"/>
    <property type="match status" value="1"/>
</dbReference>
<protein>
    <recommendedName>
        <fullName evidence="3">D-xylose reductase [NAD(P)H]</fullName>
        <ecNumber evidence="3">1.1.1.307</ecNumber>
    </recommendedName>
</protein>
<accession>A0A9W4HFM7</accession>
<sequence length="340" mass="37669">MSLNKRITLNTGAKIPQLGFGTWQSAPGEVGDAVYEACKVGYRHLYKQLLTIFSYENQQEIAEGLKRAFKEIPGLKREDLFITSKLWNSQHRSDLVEPALDACLKELGLDYLDLYLVHFPVAFKSGRGYNPVAQESSMAGGEADIDNDVSIVETWRAMTNLPKSKARAVGVSNHMIPHLDAIIKATGITPAVNQIERHPCLQSDQLVEYCAKNGIHITAYSAFGNNMIGVPLVITRPEIQAVAQKVSVRLGRDVTPAQVVLAWSQVGGHSVIPKSVTASRIAQNFQELELLDEEIEEINQLGQSPQRFNVPFVANSPRWNINIFNEDSEKAAKYSINLKA</sequence>
<feature type="domain" description="NADP-dependent oxidoreductase" evidence="13">
    <location>
        <begin position="18"/>
        <end position="301"/>
    </location>
</feature>
<evidence type="ECO:0000256" key="5">
    <source>
        <dbReference type="ARBA" id="ARBA00023002"/>
    </source>
</evidence>
<dbReference type="PANTHER" id="PTHR11732">
    <property type="entry name" value="ALDO/KETO REDUCTASE"/>
    <property type="match status" value="1"/>
</dbReference>
<evidence type="ECO:0000256" key="3">
    <source>
        <dbReference type="ARBA" id="ARBA00012845"/>
    </source>
</evidence>
<dbReference type="InterPro" id="IPR020471">
    <property type="entry name" value="AKR"/>
</dbReference>
<keyword evidence="4" id="KW-0119">Carbohydrate metabolism</keyword>
<reference evidence="14" key="1">
    <citation type="submission" date="2021-07" db="EMBL/GenBank/DDBJ databases">
        <authorList>
            <person name="Branca A.L. A."/>
        </authorList>
    </citation>
    <scope>NUCLEOTIDE SEQUENCE</scope>
</reference>
<evidence type="ECO:0000313" key="14">
    <source>
        <dbReference type="EMBL" id="CAG7998784.1"/>
    </source>
</evidence>
<dbReference type="EC" id="1.1.1.307" evidence="3"/>
<evidence type="ECO:0000313" key="15">
    <source>
        <dbReference type="Proteomes" id="UP001153618"/>
    </source>
</evidence>
<keyword evidence="5" id="KW-0560">Oxidoreductase</keyword>
<dbReference type="SUPFAM" id="SSF51430">
    <property type="entry name" value="NAD(P)-linked oxidoreductase"/>
    <property type="match status" value="1"/>
</dbReference>
<dbReference type="Pfam" id="PF00248">
    <property type="entry name" value="Aldo_ket_red"/>
    <property type="match status" value="1"/>
</dbReference>
<comment type="catalytic activity">
    <reaction evidence="8">
        <text>xylitol + NADP(+) = D-xylose + NADPH + H(+)</text>
        <dbReference type="Rhea" id="RHEA:27445"/>
        <dbReference type="ChEBI" id="CHEBI:15378"/>
        <dbReference type="ChEBI" id="CHEBI:17151"/>
        <dbReference type="ChEBI" id="CHEBI:53455"/>
        <dbReference type="ChEBI" id="CHEBI:57783"/>
        <dbReference type="ChEBI" id="CHEBI:58349"/>
        <dbReference type="EC" id="1.1.1.307"/>
    </reaction>
</comment>
<feature type="active site" description="Proton donor" evidence="10">
    <location>
        <position position="55"/>
    </location>
</feature>
<organism evidence="14 15">
    <name type="scientific">Penicillium olsonii</name>
    <dbReference type="NCBI Taxonomy" id="99116"/>
    <lineage>
        <taxon>Eukaryota</taxon>
        <taxon>Fungi</taxon>
        <taxon>Dikarya</taxon>
        <taxon>Ascomycota</taxon>
        <taxon>Pezizomycotina</taxon>
        <taxon>Eurotiomycetes</taxon>
        <taxon>Eurotiomycetidae</taxon>
        <taxon>Eurotiales</taxon>
        <taxon>Aspergillaceae</taxon>
        <taxon>Penicillium</taxon>
    </lineage>
</organism>
<evidence type="ECO:0000256" key="2">
    <source>
        <dbReference type="ARBA" id="ARBA00007905"/>
    </source>
</evidence>
<feature type="binding site" evidence="11">
    <location>
        <position position="118"/>
    </location>
    <ligand>
        <name>substrate</name>
    </ligand>
</feature>
<comment type="pathway">
    <text evidence="1">Carbohydrate metabolism; D-xylose degradation.</text>
</comment>
<comment type="similarity">
    <text evidence="2">Belongs to the aldo/keto reductase family.</text>
</comment>
<name>A0A9W4HFM7_PENOL</name>
<gene>
    <name evidence="14" type="ORF">POLS_LOCUS1796</name>
</gene>
<feature type="site" description="Lowers pKa of active site Tyr" evidence="12">
    <location>
        <position position="85"/>
    </location>
</feature>
<evidence type="ECO:0000256" key="6">
    <source>
        <dbReference type="ARBA" id="ARBA00023027"/>
    </source>
</evidence>
<dbReference type="PIRSF" id="PIRSF000097">
    <property type="entry name" value="AKR"/>
    <property type="match status" value="1"/>
</dbReference>
<keyword evidence="4" id="KW-0859">Xylose metabolism</keyword>
<dbReference type="InterPro" id="IPR036812">
    <property type="entry name" value="NAD(P)_OxRdtase_dom_sf"/>
</dbReference>
<evidence type="ECO:0000256" key="8">
    <source>
        <dbReference type="ARBA" id="ARBA00047534"/>
    </source>
</evidence>
<dbReference type="Proteomes" id="UP001153618">
    <property type="component" value="Unassembled WGS sequence"/>
</dbReference>
<keyword evidence="6" id="KW-0520">NAD</keyword>
<evidence type="ECO:0000256" key="4">
    <source>
        <dbReference type="ARBA" id="ARBA00022629"/>
    </source>
</evidence>
<dbReference type="AlphaFoldDB" id="A0A9W4HFM7"/>
<evidence type="ECO:0000256" key="1">
    <source>
        <dbReference type="ARBA" id="ARBA00004722"/>
    </source>
</evidence>
<proteinExistence type="inferred from homology"/>
<comment type="caution">
    <text evidence="14">The sequence shown here is derived from an EMBL/GenBank/DDBJ whole genome shotgun (WGS) entry which is preliminary data.</text>
</comment>
<dbReference type="EMBL" id="CAJVOS010000012">
    <property type="protein sequence ID" value="CAG7998784.1"/>
    <property type="molecule type" value="Genomic_DNA"/>
</dbReference>
<evidence type="ECO:0000256" key="10">
    <source>
        <dbReference type="PIRSR" id="PIRSR000097-1"/>
    </source>
</evidence>
<comment type="catalytic activity">
    <reaction evidence="9">
        <text>xylitol + NAD(+) = D-xylose + NADH + H(+)</text>
        <dbReference type="Rhea" id="RHEA:27441"/>
        <dbReference type="ChEBI" id="CHEBI:15378"/>
        <dbReference type="ChEBI" id="CHEBI:17151"/>
        <dbReference type="ChEBI" id="CHEBI:53455"/>
        <dbReference type="ChEBI" id="CHEBI:57540"/>
        <dbReference type="ChEBI" id="CHEBI:57945"/>
        <dbReference type="EC" id="1.1.1.307"/>
    </reaction>
</comment>
<evidence type="ECO:0000256" key="11">
    <source>
        <dbReference type="PIRSR" id="PIRSR000097-2"/>
    </source>
</evidence>